<dbReference type="AlphaFoldDB" id="A0A0L0FKY1"/>
<gene>
    <name evidence="11" type="ORF">SARC_10096</name>
</gene>
<name>A0A0L0FKY1_9EUKA</name>
<evidence type="ECO:0000256" key="2">
    <source>
        <dbReference type="ARBA" id="ARBA00022723"/>
    </source>
</evidence>
<evidence type="ECO:0000256" key="3">
    <source>
        <dbReference type="ARBA" id="ARBA00022737"/>
    </source>
</evidence>
<keyword evidence="5" id="KW-0862">Zinc</keyword>
<evidence type="ECO:0000256" key="8">
    <source>
        <dbReference type="PROSITE-ProRule" id="PRU00322"/>
    </source>
</evidence>
<dbReference type="SUPFAM" id="SSF90209">
    <property type="entry name" value="Ran binding protein zinc finger-like"/>
    <property type="match status" value="2"/>
</dbReference>
<keyword evidence="2" id="KW-0479">Metal-binding</keyword>
<dbReference type="GO" id="GO:0001530">
    <property type="term" value="F:lipopolysaccharide binding"/>
    <property type="evidence" value="ECO:0007669"/>
    <property type="project" value="TreeGrafter"/>
</dbReference>
<dbReference type="Gene3D" id="4.10.1060.10">
    <property type="entry name" value="Zinc finger, RanBP2-type"/>
    <property type="match status" value="2"/>
</dbReference>
<dbReference type="STRING" id="667725.A0A0L0FKY1"/>
<evidence type="ECO:0000256" key="5">
    <source>
        <dbReference type="ARBA" id="ARBA00022833"/>
    </source>
</evidence>
<dbReference type="PANTHER" id="PTHR12999:SF17">
    <property type="entry name" value="ZINC FINGER RAN-BINDING DOMAIN-CONTAINING PROTEIN 2"/>
    <property type="match status" value="1"/>
</dbReference>
<dbReference type="InterPro" id="IPR036443">
    <property type="entry name" value="Znf_RanBP2_sf"/>
</dbReference>
<dbReference type="Pfam" id="PF00641">
    <property type="entry name" value="Zn_ribbon_RanBP"/>
    <property type="match status" value="1"/>
</dbReference>
<dbReference type="GO" id="GO:0003723">
    <property type="term" value="F:RNA binding"/>
    <property type="evidence" value="ECO:0007669"/>
    <property type="project" value="UniProtKB-KW"/>
</dbReference>
<comment type="subcellular location">
    <subcellularLocation>
        <location evidence="1">Nucleus</location>
    </subcellularLocation>
</comment>
<feature type="compositionally biased region" description="Acidic residues" evidence="9">
    <location>
        <begin position="177"/>
        <end position="186"/>
    </location>
</feature>
<dbReference type="GeneID" id="25910600"/>
<dbReference type="FunFam" id="4.10.1060.10:FF:000004">
    <property type="entry name" value="Zinc finger Ran-binding domain-containing protein 2"/>
    <property type="match status" value="1"/>
</dbReference>
<proteinExistence type="predicted"/>
<dbReference type="Proteomes" id="UP000054560">
    <property type="component" value="Unassembled WGS sequence"/>
</dbReference>
<keyword evidence="12" id="KW-1185">Reference proteome</keyword>
<dbReference type="InterPro" id="IPR001876">
    <property type="entry name" value="Znf_RanBP2"/>
</dbReference>
<evidence type="ECO:0000256" key="9">
    <source>
        <dbReference type="SAM" id="MobiDB-lite"/>
    </source>
</evidence>
<reference evidence="11 12" key="1">
    <citation type="submission" date="2011-02" db="EMBL/GenBank/DDBJ databases">
        <title>The Genome Sequence of Sphaeroforma arctica JP610.</title>
        <authorList>
            <consortium name="The Broad Institute Genome Sequencing Platform"/>
            <person name="Russ C."/>
            <person name="Cuomo C."/>
            <person name="Young S.K."/>
            <person name="Zeng Q."/>
            <person name="Gargeya S."/>
            <person name="Alvarado L."/>
            <person name="Berlin A."/>
            <person name="Chapman S.B."/>
            <person name="Chen Z."/>
            <person name="Freedman E."/>
            <person name="Gellesch M."/>
            <person name="Goldberg J."/>
            <person name="Griggs A."/>
            <person name="Gujja S."/>
            <person name="Heilman E."/>
            <person name="Heiman D."/>
            <person name="Howarth C."/>
            <person name="Mehta T."/>
            <person name="Neiman D."/>
            <person name="Pearson M."/>
            <person name="Roberts A."/>
            <person name="Saif S."/>
            <person name="Shea T."/>
            <person name="Shenoy N."/>
            <person name="Sisk P."/>
            <person name="Stolte C."/>
            <person name="Sykes S."/>
            <person name="White J."/>
            <person name="Yandava C."/>
            <person name="Burger G."/>
            <person name="Gray M.W."/>
            <person name="Holland P.W.H."/>
            <person name="King N."/>
            <person name="Lang F.B.F."/>
            <person name="Roger A.J."/>
            <person name="Ruiz-Trillo I."/>
            <person name="Haas B."/>
            <person name="Nusbaum C."/>
            <person name="Birren B."/>
        </authorList>
    </citation>
    <scope>NUCLEOTIDE SEQUENCE [LARGE SCALE GENOMIC DNA]</scope>
    <source>
        <strain evidence="11 12">JP610</strain>
    </source>
</reference>
<dbReference type="GO" id="GO:0005634">
    <property type="term" value="C:nucleus"/>
    <property type="evidence" value="ECO:0007669"/>
    <property type="project" value="UniProtKB-SubCell"/>
</dbReference>
<dbReference type="GO" id="GO:0008270">
    <property type="term" value="F:zinc ion binding"/>
    <property type="evidence" value="ECO:0007669"/>
    <property type="project" value="UniProtKB-KW"/>
</dbReference>
<keyword evidence="4 8" id="KW-0863">Zinc-finger</keyword>
<evidence type="ECO:0000256" key="7">
    <source>
        <dbReference type="ARBA" id="ARBA00023242"/>
    </source>
</evidence>
<dbReference type="eggNOG" id="KOG1995">
    <property type="taxonomic scope" value="Eukaryota"/>
</dbReference>
<protein>
    <recommendedName>
        <fullName evidence="10">RanBP2-type domain-containing protein</fullName>
    </recommendedName>
</protein>
<dbReference type="PROSITE" id="PS50199">
    <property type="entry name" value="ZF_RANBP2_2"/>
    <property type="match status" value="2"/>
</dbReference>
<feature type="domain" description="RanBP2-type" evidence="10">
    <location>
        <begin position="62"/>
        <end position="91"/>
    </location>
</feature>
<evidence type="ECO:0000313" key="12">
    <source>
        <dbReference type="Proteomes" id="UP000054560"/>
    </source>
</evidence>
<organism evidence="11 12">
    <name type="scientific">Sphaeroforma arctica JP610</name>
    <dbReference type="NCBI Taxonomy" id="667725"/>
    <lineage>
        <taxon>Eukaryota</taxon>
        <taxon>Ichthyosporea</taxon>
        <taxon>Ichthyophonida</taxon>
        <taxon>Sphaeroforma</taxon>
    </lineage>
</organism>
<evidence type="ECO:0000256" key="4">
    <source>
        <dbReference type="ARBA" id="ARBA00022771"/>
    </source>
</evidence>
<evidence type="ECO:0000313" key="11">
    <source>
        <dbReference type="EMBL" id="KNC77444.1"/>
    </source>
</evidence>
<evidence type="ECO:0000259" key="10">
    <source>
        <dbReference type="PROSITE" id="PS50199"/>
    </source>
</evidence>
<keyword evidence="6" id="KW-0694">RNA-binding</keyword>
<feature type="region of interest" description="Disordered" evidence="9">
    <location>
        <begin position="114"/>
        <end position="186"/>
    </location>
</feature>
<evidence type="ECO:0000256" key="1">
    <source>
        <dbReference type="ARBA" id="ARBA00004123"/>
    </source>
</evidence>
<dbReference type="PANTHER" id="PTHR12999">
    <property type="entry name" value="ZINC FINGER RAN-BINDING DOMAIN-CONTAINING PROTEIN 2 ZRANB2-RELATED"/>
    <property type="match status" value="1"/>
</dbReference>
<dbReference type="OrthoDB" id="1878647at2759"/>
<keyword evidence="7" id="KW-0539">Nucleus</keyword>
<dbReference type="EMBL" id="KQ242731">
    <property type="protein sequence ID" value="KNC77444.1"/>
    <property type="molecule type" value="Genomic_DNA"/>
</dbReference>
<accession>A0A0L0FKY1</accession>
<dbReference type="PROSITE" id="PS01358">
    <property type="entry name" value="ZF_RANBP2_1"/>
    <property type="match status" value="2"/>
</dbReference>
<feature type="compositionally biased region" description="Acidic residues" evidence="9">
    <location>
        <begin position="159"/>
        <end position="168"/>
    </location>
</feature>
<feature type="domain" description="RanBP2-type" evidence="10">
    <location>
        <begin position="7"/>
        <end position="38"/>
    </location>
</feature>
<keyword evidence="3" id="KW-0677">Repeat</keyword>
<dbReference type="SMART" id="SM00547">
    <property type="entry name" value="ZnF_RBZ"/>
    <property type="match status" value="2"/>
</dbReference>
<evidence type="ECO:0000256" key="6">
    <source>
        <dbReference type="ARBA" id="ARBA00022884"/>
    </source>
</evidence>
<sequence>MGRPPDEPGSWICSDSACGNINFARRTECNKCNTKKPADATVSTSKHSIGEKFAKGTKGLFSSADWQCPMCSNINWSKRATCNVCNHTRDGKTEDRGGLGGGFNEREGIEYHERVETDDEFDEFGRRKKKKSKTMSKSTTTAQLEVDEEDGKEELDKYDLEEDEEDEGDASKYDLGASDDDDGDEDMSNYELEIPEAKTIATSIKAVAGALIATVPNASLEMRCLGAGEVLETTTGKVHAESETKALHAEIGMMIASGEMEIETEAVHEEIETGIDVAAGLEIGVVELLRTGETASADILLREDAVGLQIETGGRMTGRGTVAVAEAAAEAEAGIEIGIGGEREITRVIETFVTKGNLLGQA</sequence>
<dbReference type="RefSeq" id="XP_014151346.1">
    <property type="nucleotide sequence ID" value="XM_014295871.1"/>
</dbReference>